<name>A0A7R9B4X6_TIMSH</name>
<evidence type="ECO:0000256" key="1">
    <source>
        <dbReference type="SAM" id="MobiDB-lite"/>
    </source>
</evidence>
<feature type="domain" description="Calponin-homology (CH)" evidence="2">
    <location>
        <begin position="15"/>
        <end position="134"/>
    </location>
</feature>
<evidence type="ECO:0000313" key="3">
    <source>
        <dbReference type="EMBL" id="CAD7266030.1"/>
    </source>
</evidence>
<dbReference type="PRINTS" id="PR00888">
    <property type="entry name" value="SM22CALPONIN"/>
</dbReference>
<dbReference type="PROSITE" id="PS50021">
    <property type="entry name" value="CH"/>
    <property type="match status" value="1"/>
</dbReference>
<evidence type="ECO:0000259" key="2">
    <source>
        <dbReference type="PROSITE" id="PS50021"/>
    </source>
</evidence>
<reference evidence="3" key="1">
    <citation type="submission" date="2020-11" db="EMBL/GenBank/DDBJ databases">
        <authorList>
            <person name="Tran Van P."/>
        </authorList>
    </citation>
    <scope>NUCLEOTIDE SEQUENCE</scope>
</reference>
<dbReference type="GO" id="GO:0016477">
    <property type="term" value="P:cell migration"/>
    <property type="evidence" value="ECO:0007669"/>
    <property type="project" value="TreeGrafter"/>
</dbReference>
<dbReference type="PANTHER" id="PTHR45818">
    <property type="entry name" value="PROTEIN VAV"/>
    <property type="match status" value="1"/>
</dbReference>
<organism evidence="3">
    <name type="scientific">Timema shepardi</name>
    <name type="common">Walking stick</name>
    <dbReference type="NCBI Taxonomy" id="629360"/>
    <lineage>
        <taxon>Eukaryota</taxon>
        <taxon>Metazoa</taxon>
        <taxon>Ecdysozoa</taxon>
        <taxon>Arthropoda</taxon>
        <taxon>Hexapoda</taxon>
        <taxon>Insecta</taxon>
        <taxon>Pterygota</taxon>
        <taxon>Neoptera</taxon>
        <taxon>Polyneoptera</taxon>
        <taxon>Phasmatodea</taxon>
        <taxon>Timematodea</taxon>
        <taxon>Timematoidea</taxon>
        <taxon>Timematidae</taxon>
        <taxon>Timema</taxon>
    </lineage>
</organism>
<sequence>MVLLDARGDIMATSNESWKECVEWLTRCDVLRRDHKTNWPEASVVDLANTLRDGVLLCNLLNILDPGCIDLKDVNQKPQLAQFLCLRNIKTFLQTCHDIFGLKESDLFEPSMLFELNDFFKVLNTLSKLSNCAKVQRKQITCLMLPVPVRRARLVRYGALPQPWKRNEVGITPVNEVGISPGDKVGISPGNKVGISPGDKVGIFPGDKVGISPGDKVGISPGDKVGISPGDEVGITPTDEVGISRGNKMGISPVDKVGIFPGNEVGISPADEVGITSVNEVGISPGDKVDISQGNEVGITPGDEVGISPADEVGITPLNEVGISPGDKVGIFPGNEVGISPGDKAGIFVALVWCTFGMCVSLSANGCGVAGPPVWEHGDRGWMHFTIRCPQFVDRDEELYEELCYVTFSSVPPELLEQPSRNDEYSSLSREVGRAPRVSPLVLGNQSWSGNPEQQLVSCGLGCAQDWLVPLLVTCDDDVSCCVRDEEVEYCTYYARINEVYEDLCSIVSRAEPEVNISSTGVVPPHAPRVENQPRYKRPRLRLQSRRRLRSSLPRELRLPDHQSE</sequence>
<dbReference type="InterPro" id="IPR001715">
    <property type="entry name" value="CH_dom"/>
</dbReference>
<feature type="region of interest" description="Disordered" evidence="1">
    <location>
        <begin position="224"/>
        <end position="247"/>
    </location>
</feature>
<dbReference type="GO" id="GO:0005737">
    <property type="term" value="C:cytoplasm"/>
    <property type="evidence" value="ECO:0007669"/>
    <property type="project" value="TreeGrafter"/>
</dbReference>
<dbReference type="InterPro" id="IPR036872">
    <property type="entry name" value="CH_dom_sf"/>
</dbReference>
<dbReference type="Gene3D" id="1.10.418.10">
    <property type="entry name" value="Calponin-like domain"/>
    <property type="match status" value="1"/>
</dbReference>
<dbReference type="PANTHER" id="PTHR45818:SF3">
    <property type="entry name" value="PROTEIN VAV"/>
    <property type="match status" value="1"/>
</dbReference>
<protein>
    <recommendedName>
        <fullName evidence="2">Calponin-homology (CH) domain-containing protein</fullName>
    </recommendedName>
</protein>
<proteinExistence type="predicted"/>
<dbReference type="GO" id="GO:0005085">
    <property type="term" value="F:guanyl-nucleotide exchange factor activity"/>
    <property type="evidence" value="ECO:0007669"/>
    <property type="project" value="TreeGrafter"/>
</dbReference>
<dbReference type="SMART" id="SM00033">
    <property type="entry name" value="CH"/>
    <property type="match status" value="1"/>
</dbReference>
<dbReference type="CDD" id="cd21201">
    <property type="entry name" value="CH_VAV"/>
    <property type="match status" value="1"/>
</dbReference>
<dbReference type="AlphaFoldDB" id="A0A7R9B4X6"/>
<dbReference type="InterPro" id="IPR003096">
    <property type="entry name" value="SM22_calponin"/>
</dbReference>
<accession>A0A7R9B4X6</accession>
<dbReference type="SUPFAM" id="SSF47576">
    <property type="entry name" value="Calponin-homology domain, CH-domain"/>
    <property type="match status" value="1"/>
</dbReference>
<dbReference type="EMBL" id="OC006294">
    <property type="protein sequence ID" value="CAD7266030.1"/>
    <property type="molecule type" value="Genomic_DNA"/>
</dbReference>
<dbReference type="Pfam" id="PF00307">
    <property type="entry name" value="CH"/>
    <property type="match status" value="1"/>
</dbReference>
<gene>
    <name evidence="3" type="ORF">TSIB3V08_LOCUS10057</name>
</gene>